<reference evidence="1 2" key="1">
    <citation type="journal article" date="2013" name="Front. Plant Sci.">
        <title>The Reference Genome of the Halophytic Plant Eutrema salsugineum.</title>
        <authorList>
            <person name="Yang R."/>
            <person name="Jarvis D.E."/>
            <person name="Chen H."/>
            <person name="Beilstein M.A."/>
            <person name="Grimwood J."/>
            <person name="Jenkins J."/>
            <person name="Shu S."/>
            <person name="Prochnik S."/>
            <person name="Xin M."/>
            <person name="Ma C."/>
            <person name="Schmutz J."/>
            <person name="Wing R.A."/>
            <person name="Mitchell-Olds T."/>
            <person name="Schumaker K.S."/>
            <person name="Wang X."/>
        </authorList>
    </citation>
    <scope>NUCLEOTIDE SEQUENCE [LARGE SCALE GENOMIC DNA]</scope>
</reference>
<dbReference type="Proteomes" id="UP000030689">
    <property type="component" value="Unassembled WGS sequence"/>
</dbReference>
<dbReference type="EMBL" id="KI517683">
    <property type="protein sequence ID" value="ESQ36465.1"/>
    <property type="molecule type" value="Genomic_DNA"/>
</dbReference>
<protein>
    <submittedName>
        <fullName evidence="1">Uncharacterized protein</fullName>
    </submittedName>
</protein>
<organism evidence="1 2">
    <name type="scientific">Eutrema salsugineum</name>
    <name type="common">Saltwater cress</name>
    <name type="synonym">Sisymbrium salsugineum</name>
    <dbReference type="NCBI Taxonomy" id="72664"/>
    <lineage>
        <taxon>Eukaryota</taxon>
        <taxon>Viridiplantae</taxon>
        <taxon>Streptophyta</taxon>
        <taxon>Embryophyta</taxon>
        <taxon>Tracheophyta</taxon>
        <taxon>Spermatophyta</taxon>
        <taxon>Magnoliopsida</taxon>
        <taxon>eudicotyledons</taxon>
        <taxon>Gunneridae</taxon>
        <taxon>Pentapetalae</taxon>
        <taxon>rosids</taxon>
        <taxon>malvids</taxon>
        <taxon>Brassicales</taxon>
        <taxon>Brassicaceae</taxon>
        <taxon>Eutremeae</taxon>
        <taxon>Eutrema</taxon>
    </lineage>
</organism>
<evidence type="ECO:0000313" key="2">
    <source>
        <dbReference type="Proteomes" id="UP000030689"/>
    </source>
</evidence>
<evidence type="ECO:0000313" key="1">
    <source>
        <dbReference type="EMBL" id="ESQ36465.1"/>
    </source>
</evidence>
<dbReference type="KEGG" id="eus:EUTSA_v10009277mg"/>
<dbReference type="AlphaFoldDB" id="V4KFB3"/>
<dbReference type="Gramene" id="ESQ36465">
    <property type="protein sequence ID" value="ESQ36465"/>
    <property type="gene ID" value="EUTSA_v10009277mg"/>
</dbReference>
<gene>
    <name evidence="1" type="ORF">EUTSA_v10009277mg</name>
</gene>
<proteinExistence type="predicted"/>
<name>V4KFB3_EUTSA</name>
<keyword evidence="2" id="KW-1185">Reference proteome</keyword>
<sequence length="68" mass="7392">MIPSPFAVDCWALSSCSISKTHHLLYFHCCLVSRTATAFSYASLSPVSFVPLRVTPSVKSIIVGKNAF</sequence>
<accession>V4KFB3</accession>